<evidence type="ECO:0000256" key="2">
    <source>
        <dbReference type="SAM" id="Phobius"/>
    </source>
</evidence>
<organism evidence="3 4">
    <name type="scientific">Nostocoides australiense Ben110</name>
    <dbReference type="NCBI Taxonomy" id="1193182"/>
    <lineage>
        <taxon>Bacteria</taxon>
        <taxon>Bacillati</taxon>
        <taxon>Actinomycetota</taxon>
        <taxon>Actinomycetes</taxon>
        <taxon>Micrococcales</taxon>
        <taxon>Intrasporangiaceae</taxon>
        <taxon>Nostocoides</taxon>
    </lineage>
</organism>
<dbReference type="Proteomes" id="UP000035763">
    <property type="component" value="Unassembled WGS sequence"/>
</dbReference>
<keyword evidence="2" id="KW-1133">Transmembrane helix</keyword>
<protein>
    <submittedName>
        <fullName evidence="3">Uncharacterized protein</fullName>
    </submittedName>
</protein>
<evidence type="ECO:0000313" key="4">
    <source>
        <dbReference type="Proteomes" id="UP000035763"/>
    </source>
</evidence>
<accession>W6K065</accession>
<dbReference type="EMBL" id="CAJA01000010">
    <property type="protein sequence ID" value="CCH71714.1"/>
    <property type="molecule type" value="Genomic_DNA"/>
</dbReference>
<proteinExistence type="predicted"/>
<feature type="compositionally biased region" description="Low complexity" evidence="1">
    <location>
        <begin position="53"/>
        <end position="67"/>
    </location>
</feature>
<feature type="region of interest" description="Disordered" evidence="1">
    <location>
        <begin position="47"/>
        <end position="67"/>
    </location>
</feature>
<reference evidence="3 4" key="1">
    <citation type="journal article" date="2013" name="ISME J.">
        <title>A metabolic model for members of the genus Tetrasphaera involved in enhanced biological phosphorus removal.</title>
        <authorList>
            <person name="Kristiansen R."/>
            <person name="Nguyen H.T.T."/>
            <person name="Saunders A.M."/>
            <person name="Nielsen J.L."/>
            <person name="Wimmer R."/>
            <person name="Le V.Q."/>
            <person name="McIlroy S.J."/>
            <person name="Petrovski S."/>
            <person name="Seviour R.J."/>
            <person name="Calteau A."/>
            <person name="Nielsen K.L."/>
            <person name="Nielsen P.H."/>
        </authorList>
    </citation>
    <scope>NUCLEOTIDE SEQUENCE [LARGE SCALE GENOMIC DNA]</scope>
    <source>
        <strain evidence="3 4">Ben110</strain>
    </source>
</reference>
<evidence type="ECO:0000313" key="3">
    <source>
        <dbReference type="EMBL" id="CCH71714.1"/>
    </source>
</evidence>
<keyword evidence="2" id="KW-0812">Transmembrane</keyword>
<sequence length="133" mass="14061">MQRTETRTTYTPGATAVEERKGFNPLWLLLPLLALLALWLGWRAMDNDDEPADTTTDSATATGTEITVPSFDEMTTKLTDAGVANAQSVAQGIENAGPYTADNLVEKITTAASSAGVDATDVTKIIEALGIQS</sequence>
<dbReference type="AlphaFoldDB" id="W6K065"/>
<keyword evidence="2" id="KW-0472">Membrane</keyword>
<evidence type="ECO:0000256" key="1">
    <source>
        <dbReference type="SAM" id="MobiDB-lite"/>
    </source>
</evidence>
<keyword evidence="4" id="KW-1185">Reference proteome</keyword>
<comment type="caution">
    <text evidence="3">The sequence shown here is derived from an EMBL/GenBank/DDBJ whole genome shotgun (WGS) entry which is preliminary data.</text>
</comment>
<dbReference type="RefSeq" id="WP_157044040.1">
    <property type="nucleotide sequence ID" value="NZ_HG764815.1"/>
</dbReference>
<gene>
    <name evidence="3" type="ORF">BN11_1070004</name>
</gene>
<feature type="transmembrane region" description="Helical" evidence="2">
    <location>
        <begin position="25"/>
        <end position="42"/>
    </location>
</feature>
<name>W6K065_9MICO</name>